<feature type="transmembrane region" description="Helical" evidence="1">
    <location>
        <begin position="78"/>
        <end position="96"/>
    </location>
</feature>
<feature type="transmembrane region" description="Helical" evidence="1">
    <location>
        <begin position="418"/>
        <end position="436"/>
    </location>
</feature>
<keyword evidence="1" id="KW-1133">Transmembrane helix</keyword>
<feature type="transmembrane region" description="Helical" evidence="1">
    <location>
        <begin position="849"/>
        <end position="872"/>
    </location>
</feature>
<feature type="transmembrane region" description="Helical" evidence="1">
    <location>
        <begin position="448"/>
        <end position="466"/>
    </location>
</feature>
<feature type="transmembrane region" description="Helical" evidence="1">
    <location>
        <begin position="177"/>
        <end position="193"/>
    </location>
</feature>
<proteinExistence type="predicted"/>
<reference evidence="2 3" key="1">
    <citation type="journal article" date="2014" name="Int. J. Syst. Evol. Microbiol.">
        <title>Phaeodactylibacter xiamenensis gen. nov., sp. nov., a member of the family Saprospiraceae isolated from the marine alga Phaeodactylum tricornutum.</title>
        <authorList>
            <person name="Chen Z.Jr."/>
            <person name="Lei X."/>
            <person name="Lai Q."/>
            <person name="Li Y."/>
            <person name="Zhang B."/>
            <person name="Zhang J."/>
            <person name="Zhang H."/>
            <person name="Yang L."/>
            <person name="Zheng W."/>
            <person name="Tian Y."/>
            <person name="Yu Z."/>
            <person name="Xu H.Jr."/>
            <person name="Zheng T."/>
        </authorList>
    </citation>
    <scope>NUCLEOTIDE SEQUENCE [LARGE SCALE GENOMIC DNA]</scope>
    <source>
        <strain evidence="2 3">KD52</strain>
    </source>
</reference>
<dbReference type="OrthoDB" id="1489606at2"/>
<feature type="transmembrane region" description="Helical" evidence="1">
    <location>
        <begin position="396"/>
        <end position="413"/>
    </location>
</feature>
<feature type="transmembrane region" description="Helical" evidence="1">
    <location>
        <begin position="766"/>
        <end position="786"/>
    </location>
</feature>
<keyword evidence="1" id="KW-0812">Transmembrane</keyword>
<comment type="caution">
    <text evidence="2">The sequence shown here is derived from an EMBL/GenBank/DDBJ whole genome shotgun (WGS) entry which is preliminary data.</text>
</comment>
<evidence type="ECO:0000313" key="2">
    <source>
        <dbReference type="EMBL" id="KGE85554.1"/>
    </source>
</evidence>
<keyword evidence="1" id="KW-0472">Membrane</keyword>
<dbReference type="Proteomes" id="UP000029736">
    <property type="component" value="Unassembled WGS sequence"/>
</dbReference>
<feature type="transmembrane region" description="Helical" evidence="1">
    <location>
        <begin position="313"/>
        <end position="333"/>
    </location>
</feature>
<dbReference type="AlphaFoldDB" id="A0A098RZI5"/>
<feature type="transmembrane region" description="Helical" evidence="1">
    <location>
        <begin position="478"/>
        <end position="498"/>
    </location>
</feature>
<keyword evidence="3" id="KW-1185">Reference proteome</keyword>
<feature type="transmembrane region" description="Helical" evidence="1">
    <location>
        <begin position="279"/>
        <end position="301"/>
    </location>
</feature>
<gene>
    <name evidence="2" type="ORF">IX84_25925</name>
</gene>
<organism evidence="2 3">
    <name type="scientific">Phaeodactylibacter xiamenensis</name>
    <dbReference type="NCBI Taxonomy" id="1524460"/>
    <lineage>
        <taxon>Bacteria</taxon>
        <taxon>Pseudomonadati</taxon>
        <taxon>Bacteroidota</taxon>
        <taxon>Saprospiria</taxon>
        <taxon>Saprospirales</taxon>
        <taxon>Haliscomenobacteraceae</taxon>
        <taxon>Phaeodactylibacter</taxon>
    </lineage>
</organism>
<dbReference type="EMBL" id="JPOS01000084">
    <property type="protein sequence ID" value="KGE85554.1"/>
    <property type="molecule type" value="Genomic_DNA"/>
</dbReference>
<feature type="transmembrane region" description="Helical" evidence="1">
    <location>
        <begin position="798"/>
        <end position="814"/>
    </location>
</feature>
<protein>
    <recommendedName>
        <fullName evidence="4">Glycosyltransferase RgtA/B/C/D-like domain-containing protein</fullName>
    </recommendedName>
</protein>
<sequence length="1055" mass="117418">MKTPVSQNLNRNLISAFSIFWVLLVLIAYFGFHPYYFTSLLMMPNADLFAANTVIAAGAWAWWVFSGKSGRTRKVNGLQVYGLFLIFQVVTILIFNNRYSIFNDPGGLWRFMGMNVLVHGCLFLLYTLAYVAGQPVMALLANRYSKGTASLLRVATGTSFIGLGAFLLGAFHQLNTIVAGIIALGVLGWRYRESWNLWQRTLLKQQVYKYKNRWLQLPVFFLLSTLAVNGIAAIKPFPTGFDGAALYMNTTQLIVEYNGLTEGGQAYFWQLLLSLGEVLFGKAVFSIGIAHFSFLLVLLAAFRLARLLLNRSWSWLAVWLVALNPSLSFHYLYDEKVDLGFTFITLAAALMLIEFWTRAARPDAQDESPVKLPFGLSATQWMLLLTGWLLGFAFGIKYTGLLSIVAIFTVIGYRFGNYWLAMSLVTGFSGVLFLFGGNNFGYFPFGETAPYVVGLIGIGAAVALLVPAWMKGVNLKSLLMAYLLSGGAALLCFAPWGIRNMAANGEVGVQALLEAPFPTPVIKVQAQAIEVDYPERLMENIKKRTAGLDIQLSDVQLEQISNYLEQEEITAADKLNRGKLLRFVTDQVLLPEQREKAMAFDLREEGLGNIRPEIAETTEETKDDLLFSAGALAKREEIQRYLGYESGLPLYASLPYDLTMNTNILKSQYIDIGILFLVLFPILLFSGGKKSLAPNLVLSVLSILLFMLGVWTVDHQEGLAVVKEQLLGSPPPAYENFVTGIWASLNDTVLLAARPLAPLFEAASGMAFSGVFATLLLLGGITGWLLKARWGGSTEKARYLLLFTVAFGALWLLIGSGISWYGFPMLVTLMIFLVYGAQSIGFEYRSVRSWAVGATLAVYILMSYALVFISALQPPKNAGLIYQEPVLRSFGEGLSASKTLSSFKPYLGEAIDYINQNKEDKVYRVGTFFNYHIDYNDRRVLEDNQLGKYDEIMRALDGAEDAFIDLLKAEGFRYILFDMNTASLDRTPEKTLTEKTRRFSQMLFTSPKVRLIFTDNVVKGEPGETVPLGKHRISGRAGIRGETVYRGSYLLFEIN</sequence>
<feature type="transmembrane region" description="Helical" evidence="1">
    <location>
        <begin position="692"/>
        <end position="713"/>
    </location>
</feature>
<evidence type="ECO:0000313" key="3">
    <source>
        <dbReference type="Proteomes" id="UP000029736"/>
    </source>
</evidence>
<dbReference type="RefSeq" id="WP_044227404.1">
    <property type="nucleotide sequence ID" value="NZ_JBKAGJ010000003.1"/>
</dbReference>
<feature type="transmembrane region" description="Helical" evidence="1">
    <location>
        <begin position="214"/>
        <end position="234"/>
    </location>
</feature>
<feature type="transmembrane region" description="Helical" evidence="1">
    <location>
        <begin position="116"/>
        <end position="139"/>
    </location>
</feature>
<evidence type="ECO:0008006" key="4">
    <source>
        <dbReference type="Google" id="ProtNLM"/>
    </source>
</evidence>
<accession>A0A098RZI5</accession>
<feature type="transmembrane region" description="Helical" evidence="1">
    <location>
        <begin position="339"/>
        <end position="360"/>
    </location>
</feature>
<feature type="transmembrane region" description="Helical" evidence="1">
    <location>
        <begin position="48"/>
        <end position="66"/>
    </location>
</feature>
<name>A0A098RZI5_9BACT</name>
<feature type="transmembrane region" description="Helical" evidence="1">
    <location>
        <begin position="668"/>
        <end position="685"/>
    </location>
</feature>
<feature type="transmembrane region" description="Helical" evidence="1">
    <location>
        <begin position="12"/>
        <end position="36"/>
    </location>
</feature>
<feature type="transmembrane region" description="Helical" evidence="1">
    <location>
        <begin position="820"/>
        <end position="837"/>
    </location>
</feature>
<evidence type="ECO:0000256" key="1">
    <source>
        <dbReference type="SAM" id="Phobius"/>
    </source>
</evidence>
<feature type="transmembrane region" description="Helical" evidence="1">
    <location>
        <begin position="151"/>
        <end position="171"/>
    </location>
</feature>